<organism evidence="2 3">
    <name type="scientific">Halobacillus aidingensis</name>
    <dbReference type="NCBI Taxonomy" id="240303"/>
    <lineage>
        <taxon>Bacteria</taxon>
        <taxon>Bacillati</taxon>
        <taxon>Bacillota</taxon>
        <taxon>Bacilli</taxon>
        <taxon>Bacillales</taxon>
        <taxon>Bacillaceae</taxon>
        <taxon>Halobacillus</taxon>
    </lineage>
</organism>
<feature type="transmembrane region" description="Helical" evidence="1">
    <location>
        <begin position="66"/>
        <end position="96"/>
    </location>
</feature>
<feature type="transmembrane region" description="Helical" evidence="1">
    <location>
        <begin position="21"/>
        <end position="46"/>
    </location>
</feature>
<dbReference type="Pfam" id="PF10011">
    <property type="entry name" value="DUF2254"/>
    <property type="match status" value="1"/>
</dbReference>
<keyword evidence="1" id="KW-0472">Membrane</keyword>
<dbReference type="EMBL" id="FNIZ01000002">
    <property type="protein sequence ID" value="SDO06560.1"/>
    <property type="molecule type" value="Genomic_DNA"/>
</dbReference>
<reference evidence="3" key="1">
    <citation type="submission" date="2016-10" db="EMBL/GenBank/DDBJ databases">
        <authorList>
            <person name="Varghese N."/>
            <person name="Submissions S."/>
        </authorList>
    </citation>
    <scope>NUCLEOTIDE SEQUENCE [LARGE SCALE GENOMIC DNA]</scope>
    <source>
        <strain evidence="3">CGMCC 1.3703</strain>
    </source>
</reference>
<dbReference type="STRING" id="240303.SAMN05421677_102332"/>
<keyword evidence="3" id="KW-1185">Reference proteome</keyword>
<name>A0A1H0GI43_HALAD</name>
<dbReference type="RefSeq" id="WP_089651089.1">
    <property type="nucleotide sequence ID" value="NZ_FNIZ01000002.1"/>
</dbReference>
<sequence length="456" mass="52585">MKKPDIQRYFFMTKRERRNELNQTLWLMPLRYIGVALALSVLSAFFDTYLDIHKHVPNGMVFNGATTRLLITTLIGGVLTLSAFTINSLLVALTTLSGQFSSRMVLNFISEPPTQHVLGIFNGSFIYVLLNILFLSNSSNEVYFVIPLFSVMVTFVAAVTFIYFVNHTSTWLQVHNITSNMKKTTRNTIRSSLLEEIGPYRSTVGEEYSEERWADREVKTIYARRSGHLQSANFQKIIEEAKNDDIVIELRVSIGQFILENTPLFDYRQGSHTFDEEKYRKLVRVDTKKTEIQDLEFGLEKLVEVAVKGLGNNDPLTVNNTLYQITDLLKEIGNATSFSPILVDDENHVRLRLKHDGFDYFLYKSYGYIREYASQNSTVIITIMEMLSLLAESMNRNVHDDIWDFAESTIKGYQKYSLYKEDCHYILKHLKAVAAHTDHTEAYPQLEEMLSKRVFS</sequence>
<dbReference type="OrthoDB" id="2955631at2"/>
<feature type="transmembrane region" description="Helical" evidence="1">
    <location>
        <begin position="142"/>
        <end position="165"/>
    </location>
</feature>
<dbReference type="InterPro" id="IPR018723">
    <property type="entry name" value="DUF2254_membrane"/>
</dbReference>
<keyword evidence="1" id="KW-0812">Transmembrane</keyword>
<protein>
    <submittedName>
        <fullName evidence="2">Uncharacterized membrane protein</fullName>
    </submittedName>
</protein>
<dbReference type="AlphaFoldDB" id="A0A1H0GI43"/>
<evidence type="ECO:0000313" key="3">
    <source>
        <dbReference type="Proteomes" id="UP000198860"/>
    </source>
</evidence>
<evidence type="ECO:0000256" key="1">
    <source>
        <dbReference type="SAM" id="Phobius"/>
    </source>
</evidence>
<accession>A0A1H0GI43</accession>
<proteinExistence type="predicted"/>
<evidence type="ECO:0000313" key="2">
    <source>
        <dbReference type="EMBL" id="SDO06560.1"/>
    </source>
</evidence>
<gene>
    <name evidence="2" type="ORF">SAMN05421677_102332</name>
</gene>
<keyword evidence="1" id="KW-1133">Transmembrane helix</keyword>
<feature type="transmembrane region" description="Helical" evidence="1">
    <location>
        <begin position="117"/>
        <end position="136"/>
    </location>
</feature>
<dbReference type="Proteomes" id="UP000198860">
    <property type="component" value="Unassembled WGS sequence"/>
</dbReference>